<keyword evidence="4" id="KW-0614">Plasmid</keyword>
<dbReference type="SUPFAM" id="SSF56349">
    <property type="entry name" value="DNA breaking-rejoining enzymes"/>
    <property type="match status" value="1"/>
</dbReference>
<dbReference type="InterPro" id="IPR013762">
    <property type="entry name" value="Integrase-like_cat_sf"/>
</dbReference>
<keyword evidence="1" id="KW-0238">DNA-binding</keyword>
<geneLocation type="plasmid" evidence="4 5">
    <name>unnamed2</name>
</geneLocation>
<dbReference type="InterPro" id="IPR011010">
    <property type="entry name" value="DNA_brk_join_enz"/>
</dbReference>
<evidence type="ECO:0000313" key="4">
    <source>
        <dbReference type="EMBL" id="QKE93296.1"/>
    </source>
</evidence>
<feature type="region of interest" description="Disordered" evidence="3">
    <location>
        <begin position="254"/>
        <end position="292"/>
    </location>
</feature>
<name>A0A6M8HYG5_9PROT</name>
<dbReference type="Gene3D" id="1.10.150.130">
    <property type="match status" value="1"/>
</dbReference>
<dbReference type="EMBL" id="CP053710">
    <property type="protein sequence ID" value="QKE93296.1"/>
    <property type="molecule type" value="Genomic_DNA"/>
</dbReference>
<dbReference type="InterPro" id="IPR010998">
    <property type="entry name" value="Integrase_recombinase_N"/>
</dbReference>
<dbReference type="KEGG" id="lck:HN018_24085"/>
<dbReference type="GO" id="GO:0003677">
    <property type="term" value="F:DNA binding"/>
    <property type="evidence" value="ECO:0007669"/>
    <property type="project" value="UniProtKB-KW"/>
</dbReference>
<dbReference type="GO" id="GO:0015074">
    <property type="term" value="P:DNA integration"/>
    <property type="evidence" value="ECO:0007669"/>
    <property type="project" value="InterPro"/>
</dbReference>
<dbReference type="Proteomes" id="UP000500767">
    <property type="component" value="Plasmid unnamed2"/>
</dbReference>
<keyword evidence="2" id="KW-0233">DNA recombination</keyword>
<dbReference type="AlphaFoldDB" id="A0A6M8HYG5"/>
<sequence length="292" mass="31027">MSSPGDGFDVAAVPASTSSVLSPETQRVYAGAWRDFCIWRASMGLGSSLPVPAEHIVAYIERLMPAASPGTVKLRLASIAWHSNQPGSVSCNAHAAVRAALRRCQRAANGSIEQAVVIQLACCGEDLAGLRDRAVLLMNHVGGLAPADIAGLDREDLEFRNTELVVRVRLPDAPVEEPGQPVHLPCRRGDPLCPAVALERWLQRSGILYGAIFQGVTVHGTLDRRLGVVGVRRILQRIETQAAAQAMPTARPLVPAVPAPRSSSKAPLAARAKITKTPAPSGRARPARAPLR</sequence>
<organism evidence="4 5">
    <name type="scientific">Lichenicola cladoniae</name>
    <dbReference type="NCBI Taxonomy" id="1484109"/>
    <lineage>
        <taxon>Bacteria</taxon>
        <taxon>Pseudomonadati</taxon>
        <taxon>Pseudomonadota</taxon>
        <taxon>Alphaproteobacteria</taxon>
        <taxon>Acetobacterales</taxon>
        <taxon>Acetobacteraceae</taxon>
        <taxon>Lichenicola</taxon>
    </lineage>
</organism>
<proteinExistence type="predicted"/>
<evidence type="ECO:0000256" key="1">
    <source>
        <dbReference type="ARBA" id="ARBA00023125"/>
    </source>
</evidence>
<feature type="compositionally biased region" description="Low complexity" evidence="3">
    <location>
        <begin position="278"/>
        <end position="292"/>
    </location>
</feature>
<dbReference type="Gene3D" id="1.10.443.10">
    <property type="entry name" value="Intergrase catalytic core"/>
    <property type="match status" value="1"/>
</dbReference>
<dbReference type="RefSeq" id="WP_171835732.1">
    <property type="nucleotide sequence ID" value="NZ_CP053710.1"/>
</dbReference>
<protein>
    <submittedName>
        <fullName evidence="4">Uncharacterized protein</fullName>
    </submittedName>
</protein>
<evidence type="ECO:0000256" key="3">
    <source>
        <dbReference type="SAM" id="MobiDB-lite"/>
    </source>
</evidence>
<evidence type="ECO:0000313" key="5">
    <source>
        <dbReference type="Proteomes" id="UP000500767"/>
    </source>
</evidence>
<dbReference type="GO" id="GO:0006310">
    <property type="term" value="P:DNA recombination"/>
    <property type="evidence" value="ECO:0007669"/>
    <property type="project" value="UniProtKB-KW"/>
</dbReference>
<reference evidence="4 5" key="1">
    <citation type="journal article" date="2014" name="World J. Microbiol. Biotechnol.">
        <title>Biodiversity and physiological characteristics of Antarctic and Arctic lichens-associated bacteria.</title>
        <authorList>
            <person name="Lee Y.M."/>
            <person name="Kim E.H."/>
            <person name="Lee H.K."/>
            <person name="Hong S.G."/>
        </authorList>
    </citation>
    <scope>NUCLEOTIDE SEQUENCE [LARGE SCALE GENOMIC DNA]</scope>
    <source>
        <strain evidence="4 5">PAMC 26569</strain>
        <plasmid evidence="4">unnamed2</plasmid>
    </source>
</reference>
<feature type="compositionally biased region" description="Low complexity" evidence="3">
    <location>
        <begin position="254"/>
        <end position="267"/>
    </location>
</feature>
<evidence type="ECO:0000256" key="2">
    <source>
        <dbReference type="ARBA" id="ARBA00023172"/>
    </source>
</evidence>
<dbReference type="SUPFAM" id="SSF47823">
    <property type="entry name" value="lambda integrase-like, N-terminal domain"/>
    <property type="match status" value="1"/>
</dbReference>
<accession>A0A6M8HYG5</accession>
<gene>
    <name evidence="4" type="ORF">HN018_24085</name>
</gene>
<keyword evidence="5" id="KW-1185">Reference proteome</keyword>